<feature type="domain" description="Cadherin" evidence="13">
    <location>
        <begin position="113"/>
        <end position="214"/>
    </location>
</feature>
<feature type="domain" description="Cadherin" evidence="13">
    <location>
        <begin position="18"/>
        <end position="104"/>
    </location>
</feature>
<feature type="domain" description="Cadherin" evidence="13">
    <location>
        <begin position="432"/>
        <end position="535"/>
    </location>
</feature>
<dbReference type="FunFam" id="2.60.40.60:FF:000020">
    <property type="entry name" value="Dachsous cadherin-related 1b"/>
    <property type="match status" value="2"/>
</dbReference>
<dbReference type="CDD" id="cd11304">
    <property type="entry name" value="Cadherin_repeat"/>
    <property type="match status" value="7"/>
</dbReference>
<dbReference type="EMBL" id="JAODUP010000288">
    <property type="protein sequence ID" value="KAK2153734.1"/>
    <property type="molecule type" value="Genomic_DNA"/>
</dbReference>
<dbReference type="Proteomes" id="UP001208570">
    <property type="component" value="Unassembled WGS sequence"/>
</dbReference>
<evidence type="ECO:0000313" key="14">
    <source>
        <dbReference type="EMBL" id="KAK2153734.1"/>
    </source>
</evidence>
<dbReference type="Pfam" id="PF00028">
    <property type="entry name" value="Cadherin"/>
    <property type="match status" value="5"/>
</dbReference>
<feature type="domain" description="Cadherin" evidence="13">
    <location>
        <begin position="643"/>
        <end position="738"/>
    </location>
</feature>
<dbReference type="PROSITE" id="PS00232">
    <property type="entry name" value="CADHERIN_1"/>
    <property type="match status" value="4"/>
</dbReference>
<evidence type="ECO:0000256" key="5">
    <source>
        <dbReference type="ARBA" id="ARBA00022737"/>
    </source>
</evidence>
<gene>
    <name evidence="14" type="ORF">LSH36_288g04015</name>
</gene>
<sequence>MTEEVVAPGSLIKNLLEDPDIKIQLPSDDINKVHFQYLSTPPAGISVDSSGMIRITEWVDRESICPNKELCRIQVDLAIQPVQYFTLVKVILTIEDINDNKPKFAEARVTHVVSEITRTGTSFVLPEISDPDSPRFSVQKISLQPITEQFELKTSLQPDGSQEVRLILRGALDRESVSQYRLQAIAVDGGDPEESGILEIIIIVADANDNHPVFDQDTYEVTIKENVPIGFVITRVHASDLDKGANGHIVYKFSSETATNLHSMFSINNDTGQIIVTGRVDHEEGAIWYLTVEARDQGEDPIPTETLVIIHVDDVNDNAPEIMIHTLGDSGDNEAVILENTVSGTFVARIVVNDRDSDDNGRYNCSLYEDHFVLDPFGSDFLITTRGILDREKKSKFSLIIKCHDYGKQALTRTTFLQVSIEDINDNCPHFSEESYFSQITENNYPKTVVIQMTATDPDYGDNGSVQYMIHGRESQWFNVDPITGVVRTRVSLDREVQSYHEIIIVARDKGIPSLSITTILTVNVLDTNDESPEFTQNVYIFHVYENELPGTEVGQVEAIDKDSKQYNQHTYHLEVDPFSAFHIDADSGRITIIDMLDREEEKIHVMSAVAVDTHEPHFSSSATVSVYVIDRNDNRPQFIYPSGHNNTVYIGNDLSPGSIIAKVEAEDKDEDHNGRIRYELIDDSDEERYFKLSSHTGVITLIRTLQHIDNGSFLLTLIASDDGDIRLSSSSKLYIIVDKSLSRSLITDNNDMISNVIIIIIVTCVFSVLIIGLILSICIICKRNHGNRKRRYKYDKKTLGTLTGKDDREYACKLFFRKEED</sequence>
<feature type="domain" description="Cadherin" evidence="13">
    <location>
        <begin position="536"/>
        <end position="639"/>
    </location>
</feature>
<evidence type="ECO:0000256" key="8">
    <source>
        <dbReference type="ARBA" id="ARBA00022989"/>
    </source>
</evidence>
<feature type="domain" description="Cadherin" evidence="13">
    <location>
        <begin position="329"/>
        <end position="431"/>
    </location>
</feature>
<feature type="transmembrane region" description="Helical" evidence="12">
    <location>
        <begin position="757"/>
        <end position="782"/>
    </location>
</feature>
<evidence type="ECO:0000313" key="15">
    <source>
        <dbReference type="Proteomes" id="UP001208570"/>
    </source>
</evidence>
<dbReference type="Gene3D" id="2.60.40.60">
    <property type="entry name" value="Cadherins"/>
    <property type="match status" value="7"/>
</dbReference>
<keyword evidence="8 12" id="KW-1133">Transmembrane helix</keyword>
<feature type="domain" description="Cadherin" evidence="13">
    <location>
        <begin position="215"/>
        <end position="322"/>
    </location>
</feature>
<dbReference type="FunFam" id="2.60.40.60:FF:000002">
    <property type="entry name" value="Protocadherin alpha 2"/>
    <property type="match status" value="1"/>
</dbReference>
<evidence type="ECO:0000256" key="12">
    <source>
        <dbReference type="SAM" id="Phobius"/>
    </source>
</evidence>
<dbReference type="GO" id="GO:0005886">
    <property type="term" value="C:plasma membrane"/>
    <property type="evidence" value="ECO:0007669"/>
    <property type="project" value="UniProtKB-SubCell"/>
</dbReference>
<dbReference type="GO" id="GO:0005509">
    <property type="term" value="F:calcium ion binding"/>
    <property type="evidence" value="ECO:0007669"/>
    <property type="project" value="UniProtKB-UniRule"/>
</dbReference>
<accession>A0AAD9JIP6</accession>
<evidence type="ECO:0000256" key="3">
    <source>
        <dbReference type="ARBA" id="ARBA00022692"/>
    </source>
</evidence>
<keyword evidence="3 12" id="KW-0812">Transmembrane</keyword>
<evidence type="ECO:0000256" key="7">
    <source>
        <dbReference type="ARBA" id="ARBA00022889"/>
    </source>
</evidence>
<keyword evidence="6 11" id="KW-0106">Calcium</keyword>
<comment type="subcellular location">
    <subcellularLocation>
        <location evidence="1">Cell membrane</location>
        <topology evidence="1">Single-pass type I membrane protein</topology>
    </subcellularLocation>
</comment>
<keyword evidence="10" id="KW-0325">Glycoprotein</keyword>
<evidence type="ECO:0000256" key="11">
    <source>
        <dbReference type="PROSITE-ProRule" id="PRU00043"/>
    </source>
</evidence>
<dbReference type="PANTHER" id="PTHR24028">
    <property type="entry name" value="CADHERIN-87A"/>
    <property type="match status" value="1"/>
</dbReference>
<keyword evidence="7" id="KW-0130">Cell adhesion</keyword>
<dbReference type="FunFam" id="2.60.40.60:FF:000007">
    <property type="entry name" value="Protocadherin alpha 2"/>
    <property type="match status" value="1"/>
</dbReference>
<evidence type="ECO:0000259" key="13">
    <source>
        <dbReference type="PROSITE" id="PS50268"/>
    </source>
</evidence>
<dbReference type="SMART" id="SM00112">
    <property type="entry name" value="CA"/>
    <property type="match status" value="7"/>
</dbReference>
<name>A0AAD9JIP6_9ANNE</name>
<dbReference type="PRINTS" id="PR00205">
    <property type="entry name" value="CADHERIN"/>
</dbReference>
<evidence type="ECO:0000256" key="2">
    <source>
        <dbReference type="ARBA" id="ARBA00022475"/>
    </source>
</evidence>
<dbReference type="InterPro" id="IPR015919">
    <property type="entry name" value="Cadherin-like_sf"/>
</dbReference>
<evidence type="ECO:0000256" key="10">
    <source>
        <dbReference type="ARBA" id="ARBA00023180"/>
    </source>
</evidence>
<dbReference type="PROSITE" id="PS50268">
    <property type="entry name" value="CADHERIN_2"/>
    <property type="match status" value="7"/>
</dbReference>
<comment type="caution">
    <text evidence="14">The sequence shown here is derived from an EMBL/GenBank/DDBJ whole genome shotgun (WGS) entry which is preliminary data.</text>
</comment>
<evidence type="ECO:0000256" key="4">
    <source>
        <dbReference type="ARBA" id="ARBA00022729"/>
    </source>
</evidence>
<dbReference type="InterPro" id="IPR002126">
    <property type="entry name" value="Cadherin-like_dom"/>
</dbReference>
<reference evidence="14" key="1">
    <citation type="journal article" date="2023" name="Mol. Biol. Evol.">
        <title>Third-Generation Sequencing Reveals the Adaptive Role of the Epigenome in Three Deep-Sea Polychaetes.</title>
        <authorList>
            <person name="Perez M."/>
            <person name="Aroh O."/>
            <person name="Sun Y."/>
            <person name="Lan Y."/>
            <person name="Juniper S.K."/>
            <person name="Young C.R."/>
            <person name="Angers B."/>
            <person name="Qian P.Y."/>
        </authorList>
    </citation>
    <scope>NUCLEOTIDE SEQUENCE</scope>
    <source>
        <strain evidence="14">P08H-3</strain>
    </source>
</reference>
<evidence type="ECO:0000256" key="9">
    <source>
        <dbReference type="ARBA" id="ARBA00023136"/>
    </source>
</evidence>
<dbReference type="InterPro" id="IPR020894">
    <property type="entry name" value="Cadherin_CS"/>
</dbReference>
<dbReference type="PANTHER" id="PTHR24028:SF146">
    <property type="entry name" value="CADHERIN 96CB, ISOFORM D-RELATED"/>
    <property type="match status" value="1"/>
</dbReference>
<keyword evidence="15" id="KW-1185">Reference proteome</keyword>
<organism evidence="14 15">
    <name type="scientific">Paralvinella palmiformis</name>
    <dbReference type="NCBI Taxonomy" id="53620"/>
    <lineage>
        <taxon>Eukaryota</taxon>
        <taxon>Metazoa</taxon>
        <taxon>Spiralia</taxon>
        <taxon>Lophotrochozoa</taxon>
        <taxon>Annelida</taxon>
        <taxon>Polychaeta</taxon>
        <taxon>Sedentaria</taxon>
        <taxon>Canalipalpata</taxon>
        <taxon>Terebellida</taxon>
        <taxon>Terebelliformia</taxon>
        <taxon>Alvinellidae</taxon>
        <taxon>Paralvinella</taxon>
    </lineage>
</organism>
<evidence type="ECO:0000256" key="1">
    <source>
        <dbReference type="ARBA" id="ARBA00004251"/>
    </source>
</evidence>
<protein>
    <recommendedName>
        <fullName evidence="13">Cadherin domain-containing protein</fullName>
    </recommendedName>
</protein>
<keyword evidence="9 12" id="KW-0472">Membrane</keyword>
<dbReference type="AlphaFoldDB" id="A0AAD9JIP6"/>
<dbReference type="SUPFAM" id="SSF49313">
    <property type="entry name" value="Cadherin-like"/>
    <property type="match status" value="6"/>
</dbReference>
<keyword evidence="5" id="KW-0677">Repeat</keyword>
<keyword evidence="2" id="KW-1003">Cell membrane</keyword>
<dbReference type="FunFam" id="2.60.40.60:FF:000004">
    <property type="entry name" value="Protocadherin 1 gamma 2"/>
    <property type="match status" value="1"/>
</dbReference>
<dbReference type="GO" id="GO:0007156">
    <property type="term" value="P:homophilic cell adhesion via plasma membrane adhesion molecules"/>
    <property type="evidence" value="ECO:0007669"/>
    <property type="project" value="InterPro"/>
</dbReference>
<proteinExistence type="predicted"/>
<evidence type="ECO:0000256" key="6">
    <source>
        <dbReference type="ARBA" id="ARBA00022837"/>
    </source>
</evidence>
<keyword evidence="4" id="KW-0732">Signal</keyword>
<dbReference type="InterPro" id="IPR050174">
    <property type="entry name" value="Protocadherin/Cadherin-CA"/>
</dbReference>